<dbReference type="GO" id="GO:0003824">
    <property type="term" value="F:catalytic activity"/>
    <property type="evidence" value="ECO:0007669"/>
    <property type="project" value="InterPro"/>
</dbReference>
<dbReference type="EMBL" id="JAHLFV010000045">
    <property type="protein sequence ID" value="MBU3849325.1"/>
    <property type="molecule type" value="Genomic_DNA"/>
</dbReference>
<dbReference type="GO" id="GO:0051536">
    <property type="term" value="F:iron-sulfur cluster binding"/>
    <property type="evidence" value="ECO:0007669"/>
    <property type="project" value="UniProtKB-KW"/>
</dbReference>
<dbReference type="GO" id="GO:0046872">
    <property type="term" value="F:metal ion binding"/>
    <property type="evidence" value="ECO:0007669"/>
    <property type="project" value="UniProtKB-KW"/>
</dbReference>
<dbReference type="SFLD" id="SFLDG01084">
    <property type="entry name" value="Uncharacterised_Radical_SAM_Su"/>
    <property type="match status" value="1"/>
</dbReference>
<dbReference type="InterPro" id="IPR031012">
    <property type="entry name" value="rSAM_mob_pairB"/>
</dbReference>
<dbReference type="SUPFAM" id="SSF102114">
    <property type="entry name" value="Radical SAM enzymes"/>
    <property type="match status" value="1"/>
</dbReference>
<dbReference type="InterPro" id="IPR040086">
    <property type="entry name" value="MJ0683-like"/>
</dbReference>
<evidence type="ECO:0000256" key="1">
    <source>
        <dbReference type="ARBA" id="ARBA00022723"/>
    </source>
</evidence>
<accession>A0A9E2L0B2</accession>
<evidence type="ECO:0000259" key="4">
    <source>
        <dbReference type="PROSITE" id="PS51918"/>
    </source>
</evidence>
<keyword evidence="1" id="KW-0479">Metal-binding</keyword>
<evidence type="ECO:0000256" key="3">
    <source>
        <dbReference type="ARBA" id="ARBA00023014"/>
    </source>
</evidence>
<protein>
    <submittedName>
        <fullName evidence="5">Radical SAM mobile pair protein B</fullName>
    </submittedName>
</protein>
<dbReference type="PANTHER" id="PTHR43432">
    <property type="entry name" value="SLR0285 PROTEIN"/>
    <property type="match status" value="1"/>
</dbReference>
<dbReference type="Gene3D" id="3.80.30.30">
    <property type="match status" value="1"/>
</dbReference>
<name>A0A9E2L0B2_9SPIR</name>
<dbReference type="PANTHER" id="PTHR43432:SF6">
    <property type="entry name" value="RADICAL SAM CORE DOMAIN-CONTAINING PROTEIN"/>
    <property type="match status" value="1"/>
</dbReference>
<dbReference type="CDD" id="cd01335">
    <property type="entry name" value="Radical_SAM"/>
    <property type="match status" value="1"/>
</dbReference>
<evidence type="ECO:0000313" key="6">
    <source>
        <dbReference type="Proteomes" id="UP000823914"/>
    </source>
</evidence>
<keyword evidence="3" id="KW-0411">Iron-sulfur</keyword>
<dbReference type="SFLD" id="SFLDS00029">
    <property type="entry name" value="Radical_SAM"/>
    <property type="match status" value="1"/>
</dbReference>
<reference evidence="5" key="1">
    <citation type="journal article" date="2021" name="PeerJ">
        <title>Extensive microbial diversity within the chicken gut microbiome revealed by metagenomics and culture.</title>
        <authorList>
            <person name="Gilroy R."/>
            <person name="Ravi A."/>
            <person name="Getino M."/>
            <person name="Pursley I."/>
            <person name="Horton D.L."/>
            <person name="Alikhan N.F."/>
            <person name="Baker D."/>
            <person name="Gharbi K."/>
            <person name="Hall N."/>
            <person name="Watson M."/>
            <person name="Adriaenssens E.M."/>
            <person name="Foster-Nyarko E."/>
            <person name="Jarju S."/>
            <person name="Secka A."/>
            <person name="Antonio M."/>
            <person name="Oren A."/>
            <person name="Chaudhuri R.R."/>
            <person name="La Ragione R."/>
            <person name="Hildebrand F."/>
            <person name="Pallen M.J."/>
        </authorList>
    </citation>
    <scope>NUCLEOTIDE SEQUENCE</scope>
    <source>
        <strain evidence="5">Gambia15-2214</strain>
    </source>
</reference>
<dbReference type="Proteomes" id="UP000823914">
    <property type="component" value="Unassembled WGS sequence"/>
</dbReference>
<gene>
    <name evidence="5" type="ORF">IAA16_02030</name>
</gene>
<proteinExistence type="predicted"/>
<dbReference type="InterPro" id="IPR007197">
    <property type="entry name" value="rSAM"/>
</dbReference>
<keyword evidence="2" id="KW-0408">Iron</keyword>
<dbReference type="InterPro" id="IPR006638">
    <property type="entry name" value="Elp3/MiaA/NifB-like_rSAM"/>
</dbReference>
<feature type="domain" description="Radical SAM core" evidence="4">
    <location>
        <begin position="5"/>
        <end position="240"/>
    </location>
</feature>
<evidence type="ECO:0000313" key="5">
    <source>
        <dbReference type="EMBL" id="MBU3849325.1"/>
    </source>
</evidence>
<dbReference type="SMART" id="SM00729">
    <property type="entry name" value="Elp3"/>
    <property type="match status" value="1"/>
</dbReference>
<reference evidence="5" key="2">
    <citation type="submission" date="2021-04" db="EMBL/GenBank/DDBJ databases">
        <authorList>
            <person name="Gilroy R."/>
        </authorList>
    </citation>
    <scope>NUCLEOTIDE SEQUENCE</scope>
    <source>
        <strain evidence="5">Gambia15-2214</strain>
    </source>
</reference>
<dbReference type="Pfam" id="PF04055">
    <property type="entry name" value="Radical_SAM"/>
    <property type="match status" value="1"/>
</dbReference>
<dbReference type="PROSITE" id="PS51918">
    <property type="entry name" value="RADICAL_SAM"/>
    <property type="match status" value="1"/>
</dbReference>
<dbReference type="NCBIfam" id="TIGR04470">
    <property type="entry name" value="rSAM_mob_pairB"/>
    <property type="match status" value="1"/>
</dbReference>
<comment type="caution">
    <text evidence="5">The sequence shown here is derived from an EMBL/GenBank/DDBJ whole genome shotgun (WGS) entry which is preliminary data.</text>
</comment>
<evidence type="ECO:0000256" key="2">
    <source>
        <dbReference type="ARBA" id="ARBA00023004"/>
    </source>
</evidence>
<organism evidence="5 6">
    <name type="scientific">Candidatus Treponema excrementipullorum</name>
    <dbReference type="NCBI Taxonomy" id="2838768"/>
    <lineage>
        <taxon>Bacteria</taxon>
        <taxon>Pseudomonadati</taxon>
        <taxon>Spirochaetota</taxon>
        <taxon>Spirochaetia</taxon>
        <taxon>Spirochaetales</taxon>
        <taxon>Treponemataceae</taxon>
        <taxon>Treponema</taxon>
    </lineage>
</organism>
<sequence length="283" mass="33141">MTKSSLPLGGYSVNPYVGCPFECKYCYASFMKRFTGHKEPWGKFLDVKYWPEIKNPEKYSGKQVLIGSVTDGYNPYEKKYKRTRKLLEELETSNAKITICTKSDLVKRDLDVLRKMKDVTVSFSINTIDELFRRDMDKASSIECRLTAMKEVYEAGIRTVCFVSPIFPGITDVVEIIEKAKDFCDFVWMENLNLRGGYRSVILNYIKTKYTDLFPLYEQIYNKKDRSYWKELESQMRAYAKEHDFPYFDNFLPGIRSKPGKPAVINYLYHEEIRGSENTGIRK</sequence>
<dbReference type="AlphaFoldDB" id="A0A9E2L0B2"/>
<dbReference type="InterPro" id="IPR058240">
    <property type="entry name" value="rSAM_sf"/>
</dbReference>